<dbReference type="AlphaFoldDB" id="A0A4Q7L5Z8"/>
<gene>
    <name evidence="1" type="ORF">EV193_101591</name>
</gene>
<protein>
    <submittedName>
        <fullName evidence="1">CRISPR-associated protein Csx17</fullName>
    </submittedName>
</protein>
<sequence length="717" mass="76828">MTSVPLDGCATAPLGSYLAALGLLRAVTRTVDPDAAGHWQRRRFVLDSRYATVEHLVDDLHEHFTPEAIVSPWNAGSGFAGNGKNSTAEAALADVRASTDPRLEVLRVAVRAGDKVVEIGRDKGWGGSGDKLWDEKHKQDVLSLCRSKFPDDALPWLDAAVALNSDGDPAFSRLLGTGGNFGRQDLSVTYLGRARIALRDKRSRAWLTALLTGDESVPYLRDAVGQFDPGRAGGIQSSPFEKADDSGFANPWAFLFTVEGALLFATAMVRRHGAHYNEASLPFQVRGSTGGSPTWAPDEPTLGELWTPIWTKPTTVDEIAHLLAEGRAEWNSRPAATGLDFARAVANLGVDRGIAAFERHVFVSRLGQNPLAVPVGRMEVHRRRGVRELAPLDNWLARLRRVALPAGVASALRTLNAALYRHASTGAAADLVDVFAAVGRCHEAVARSGDVRRVVRPAVLRGANSLLRLLYDPIRDGDQPELRIALALASARTDGAPGALSLRSLLSPVTATRNPQWTDRPTPAPLSAGLCTALAEAARRRAFSANSSTAAQDPGSVIGVPLTFDRGLRVSRGDVLALLQGRLDDERIQDLLSGFMIVDWAGTADQYLSGPKESHPVVDLLTPFAEPRHATAQLPGGLTTTITPRPAATWPAQLAAGQVDDVLADATRRLRIEGLLQVITPVPTAVDGVRLAATLLMRRGQPDISRAVQAISVPPEH</sequence>
<organism evidence="1 2">
    <name type="scientific">Herbihabitans rhizosphaerae</name>
    <dbReference type="NCBI Taxonomy" id="1872711"/>
    <lineage>
        <taxon>Bacteria</taxon>
        <taxon>Bacillati</taxon>
        <taxon>Actinomycetota</taxon>
        <taxon>Actinomycetes</taxon>
        <taxon>Pseudonocardiales</taxon>
        <taxon>Pseudonocardiaceae</taxon>
        <taxon>Herbihabitans</taxon>
    </lineage>
</organism>
<reference evidence="1 2" key="1">
    <citation type="submission" date="2019-02" db="EMBL/GenBank/DDBJ databases">
        <title>Genomic Encyclopedia of Type Strains, Phase IV (KMG-IV): sequencing the most valuable type-strain genomes for metagenomic binning, comparative biology and taxonomic classification.</title>
        <authorList>
            <person name="Goeker M."/>
        </authorList>
    </citation>
    <scope>NUCLEOTIDE SEQUENCE [LARGE SCALE GENOMIC DNA]</scope>
    <source>
        <strain evidence="1 2">DSM 101727</strain>
    </source>
</reference>
<proteinExistence type="predicted"/>
<dbReference type="NCBIfam" id="TIGR04113">
    <property type="entry name" value="cas_csx17"/>
    <property type="match status" value="1"/>
</dbReference>
<dbReference type="RefSeq" id="WP_165401188.1">
    <property type="nucleotide sequence ID" value="NZ_SGWQ01000001.1"/>
</dbReference>
<dbReference type="Proteomes" id="UP000294257">
    <property type="component" value="Unassembled WGS sequence"/>
</dbReference>
<dbReference type="InterPro" id="IPR026483">
    <property type="entry name" value="Cas_Csx17"/>
</dbReference>
<evidence type="ECO:0000313" key="2">
    <source>
        <dbReference type="Proteomes" id="UP000294257"/>
    </source>
</evidence>
<keyword evidence="2" id="KW-1185">Reference proteome</keyword>
<accession>A0A4Q7L5Z8</accession>
<dbReference type="EMBL" id="SGWQ01000001">
    <property type="protein sequence ID" value="RZS44714.1"/>
    <property type="molecule type" value="Genomic_DNA"/>
</dbReference>
<comment type="caution">
    <text evidence="1">The sequence shown here is derived from an EMBL/GenBank/DDBJ whole genome shotgun (WGS) entry which is preliminary data.</text>
</comment>
<name>A0A4Q7L5Z8_9PSEU</name>
<evidence type="ECO:0000313" key="1">
    <source>
        <dbReference type="EMBL" id="RZS44714.1"/>
    </source>
</evidence>